<evidence type="ECO:0000313" key="2">
    <source>
        <dbReference type="Proteomes" id="UP000275408"/>
    </source>
</evidence>
<gene>
    <name evidence="1" type="ORF">pdam_00020005</name>
</gene>
<accession>A0A3M6TTY9</accession>
<keyword evidence="2" id="KW-1185">Reference proteome</keyword>
<evidence type="ECO:0000313" key="1">
    <source>
        <dbReference type="EMBL" id="RMX44873.1"/>
    </source>
</evidence>
<name>A0A3M6TTY9_POCDA</name>
<organism evidence="1 2">
    <name type="scientific">Pocillopora damicornis</name>
    <name type="common">Cauliflower coral</name>
    <name type="synonym">Millepora damicornis</name>
    <dbReference type="NCBI Taxonomy" id="46731"/>
    <lineage>
        <taxon>Eukaryota</taxon>
        <taxon>Metazoa</taxon>
        <taxon>Cnidaria</taxon>
        <taxon>Anthozoa</taxon>
        <taxon>Hexacorallia</taxon>
        <taxon>Scleractinia</taxon>
        <taxon>Astrocoeniina</taxon>
        <taxon>Pocilloporidae</taxon>
        <taxon>Pocillopora</taxon>
    </lineage>
</organism>
<dbReference type="AlphaFoldDB" id="A0A3M6TTY9"/>
<sequence length="99" mass="11529">MLPQLINLVKNVGCQFTFGIFTKWDECIRKAREEGQQSIRNVIKTANDYMKEFCEVLQGKGKAYFVNVKNFENHDTCNCEYDWLIFIALLVALQQGVKM</sequence>
<dbReference type="Proteomes" id="UP000275408">
    <property type="component" value="Unassembled WGS sequence"/>
</dbReference>
<comment type="caution">
    <text evidence="1">The sequence shown here is derived from an EMBL/GenBank/DDBJ whole genome shotgun (WGS) entry which is preliminary data.</text>
</comment>
<protein>
    <submittedName>
        <fullName evidence="1">Uncharacterized protein</fullName>
    </submittedName>
</protein>
<reference evidence="1 2" key="1">
    <citation type="journal article" date="2018" name="Sci. Rep.">
        <title>Comparative analysis of the Pocillopora damicornis genome highlights role of immune system in coral evolution.</title>
        <authorList>
            <person name="Cunning R."/>
            <person name="Bay R.A."/>
            <person name="Gillette P."/>
            <person name="Baker A.C."/>
            <person name="Traylor-Knowles N."/>
        </authorList>
    </citation>
    <scope>NUCLEOTIDE SEQUENCE [LARGE SCALE GENOMIC DNA]</scope>
    <source>
        <strain evidence="1">RSMAS</strain>
        <tissue evidence="1">Whole animal</tissue>
    </source>
</reference>
<proteinExistence type="predicted"/>
<dbReference type="EMBL" id="RCHS01002933">
    <property type="protein sequence ID" value="RMX44873.1"/>
    <property type="molecule type" value="Genomic_DNA"/>
</dbReference>
<dbReference type="OrthoDB" id="5976778at2759"/>